<gene>
    <name evidence="3" type="ORF">LECACI_7A002753</name>
</gene>
<evidence type="ECO:0000313" key="4">
    <source>
        <dbReference type="Proteomes" id="UP001296104"/>
    </source>
</evidence>
<protein>
    <submittedName>
        <fullName evidence="3">GNAT family N-acetyltransferase</fullName>
    </submittedName>
</protein>
<proteinExistence type="predicted"/>
<dbReference type="InterPro" id="IPR000182">
    <property type="entry name" value="GNAT_dom"/>
</dbReference>
<feature type="domain" description="N-acetyltransferase" evidence="2">
    <location>
        <begin position="15"/>
        <end position="180"/>
    </location>
</feature>
<dbReference type="Proteomes" id="UP001296104">
    <property type="component" value="Unassembled WGS sequence"/>
</dbReference>
<evidence type="ECO:0000259" key="2">
    <source>
        <dbReference type="PROSITE" id="PS51186"/>
    </source>
</evidence>
<dbReference type="Gene3D" id="3.40.630.30">
    <property type="match status" value="1"/>
</dbReference>
<keyword evidence="4" id="KW-1185">Reference proteome</keyword>
<keyword evidence="1" id="KW-0808">Transferase</keyword>
<dbReference type="AlphaFoldDB" id="A0AAI9E974"/>
<dbReference type="PROSITE" id="PS51186">
    <property type="entry name" value="GNAT"/>
    <property type="match status" value="1"/>
</dbReference>
<dbReference type="InterPro" id="IPR050769">
    <property type="entry name" value="NAT_camello-type"/>
</dbReference>
<dbReference type="SUPFAM" id="SSF55729">
    <property type="entry name" value="Acyl-CoA N-acyltransferases (Nat)"/>
    <property type="match status" value="1"/>
</dbReference>
<sequence length="181" mass="20295">MSMLGMESPASALNCTIRQRRDSDIESCVSVLGRVQKQDGYPVAVADFRAFLTPKTLEQAWVAEHNGQIVGHISVSAAQVGDVAVDLWRRRHPDDHIAALQRLFLAPEYRGCGLASKLIENAVHWSHQKGYRHLVLYALRKDLKAARLYDRLGWEHFDTGMFAYGDGQEMEALCFSSPGPR</sequence>
<dbReference type="PANTHER" id="PTHR13947">
    <property type="entry name" value="GNAT FAMILY N-ACETYLTRANSFERASE"/>
    <property type="match status" value="1"/>
</dbReference>
<organism evidence="3 4">
    <name type="scientific">Lecanosticta acicola</name>
    <dbReference type="NCBI Taxonomy" id="111012"/>
    <lineage>
        <taxon>Eukaryota</taxon>
        <taxon>Fungi</taxon>
        <taxon>Dikarya</taxon>
        <taxon>Ascomycota</taxon>
        <taxon>Pezizomycotina</taxon>
        <taxon>Dothideomycetes</taxon>
        <taxon>Dothideomycetidae</taxon>
        <taxon>Mycosphaerellales</taxon>
        <taxon>Mycosphaerellaceae</taxon>
        <taxon>Lecanosticta</taxon>
    </lineage>
</organism>
<dbReference type="EMBL" id="CAVMBE010000012">
    <property type="protein sequence ID" value="CAK3919558.1"/>
    <property type="molecule type" value="Genomic_DNA"/>
</dbReference>
<dbReference type="GO" id="GO:0008080">
    <property type="term" value="F:N-acetyltransferase activity"/>
    <property type="evidence" value="ECO:0007669"/>
    <property type="project" value="InterPro"/>
</dbReference>
<accession>A0AAI9E974</accession>
<name>A0AAI9E974_9PEZI</name>
<evidence type="ECO:0000313" key="3">
    <source>
        <dbReference type="EMBL" id="CAK3919558.1"/>
    </source>
</evidence>
<dbReference type="Pfam" id="PF00583">
    <property type="entry name" value="Acetyltransf_1"/>
    <property type="match status" value="1"/>
</dbReference>
<dbReference type="InterPro" id="IPR016181">
    <property type="entry name" value="Acyl_CoA_acyltransferase"/>
</dbReference>
<evidence type="ECO:0000256" key="1">
    <source>
        <dbReference type="ARBA" id="ARBA00022679"/>
    </source>
</evidence>
<reference evidence="3" key="1">
    <citation type="submission" date="2023-11" db="EMBL/GenBank/DDBJ databases">
        <authorList>
            <person name="Alioto T."/>
            <person name="Alioto T."/>
            <person name="Gomez Garrido J."/>
        </authorList>
    </citation>
    <scope>NUCLEOTIDE SEQUENCE</scope>
</reference>
<dbReference type="CDD" id="cd04301">
    <property type="entry name" value="NAT_SF"/>
    <property type="match status" value="1"/>
</dbReference>
<comment type="caution">
    <text evidence="3">The sequence shown here is derived from an EMBL/GenBank/DDBJ whole genome shotgun (WGS) entry which is preliminary data.</text>
</comment>
<dbReference type="PANTHER" id="PTHR13947:SF37">
    <property type="entry name" value="LD18367P"/>
    <property type="match status" value="1"/>
</dbReference>